<evidence type="ECO:0000256" key="1">
    <source>
        <dbReference type="SAM" id="MobiDB-lite"/>
    </source>
</evidence>
<feature type="region of interest" description="Disordered" evidence="1">
    <location>
        <begin position="1"/>
        <end position="52"/>
    </location>
</feature>
<sequence length="145" mass="16485">MEEEYKTHRGGEEDNNENGRKRNIPTSSEMEATHLRTDSPARSETHENEDNEEYETAIFTLATFAAVFGAARYPRLLDFPSSLGNLFNLTGHETGETLPLESHASERVMLANFIPKYTNRRQLAMQVELPQVDHHTLVYVGYLGD</sequence>
<proteinExistence type="predicted"/>
<feature type="compositionally biased region" description="Basic and acidic residues" evidence="1">
    <location>
        <begin position="1"/>
        <end position="20"/>
    </location>
</feature>
<name>A0ABD2CFQ9_VESMC</name>
<comment type="caution">
    <text evidence="2">The sequence shown here is derived from an EMBL/GenBank/DDBJ whole genome shotgun (WGS) entry which is preliminary data.</text>
</comment>
<dbReference type="EMBL" id="JAYRBN010000056">
    <property type="protein sequence ID" value="KAL2743564.1"/>
    <property type="molecule type" value="Genomic_DNA"/>
</dbReference>
<protein>
    <submittedName>
        <fullName evidence="2">Uncharacterized protein</fullName>
    </submittedName>
</protein>
<dbReference type="Proteomes" id="UP001607303">
    <property type="component" value="Unassembled WGS sequence"/>
</dbReference>
<accession>A0ABD2CFQ9</accession>
<reference evidence="2 3" key="1">
    <citation type="journal article" date="2024" name="Ann. Entomol. Soc. Am.">
        <title>Genomic analyses of the southern and eastern yellowjacket wasps (Hymenoptera: Vespidae) reveal evolutionary signatures of social life.</title>
        <authorList>
            <person name="Catto M.A."/>
            <person name="Caine P.B."/>
            <person name="Orr S.E."/>
            <person name="Hunt B.G."/>
            <person name="Goodisman M.A.D."/>
        </authorList>
    </citation>
    <scope>NUCLEOTIDE SEQUENCE [LARGE SCALE GENOMIC DNA]</scope>
    <source>
        <strain evidence="2">232</strain>
        <tissue evidence="2">Head and thorax</tissue>
    </source>
</reference>
<feature type="compositionally biased region" description="Basic and acidic residues" evidence="1">
    <location>
        <begin position="31"/>
        <end position="48"/>
    </location>
</feature>
<evidence type="ECO:0000313" key="2">
    <source>
        <dbReference type="EMBL" id="KAL2743564.1"/>
    </source>
</evidence>
<keyword evidence="3" id="KW-1185">Reference proteome</keyword>
<dbReference type="AlphaFoldDB" id="A0ABD2CFQ9"/>
<organism evidence="2 3">
    <name type="scientific">Vespula maculifrons</name>
    <name type="common">Eastern yellow jacket</name>
    <name type="synonym">Wasp</name>
    <dbReference type="NCBI Taxonomy" id="7453"/>
    <lineage>
        <taxon>Eukaryota</taxon>
        <taxon>Metazoa</taxon>
        <taxon>Ecdysozoa</taxon>
        <taxon>Arthropoda</taxon>
        <taxon>Hexapoda</taxon>
        <taxon>Insecta</taxon>
        <taxon>Pterygota</taxon>
        <taxon>Neoptera</taxon>
        <taxon>Endopterygota</taxon>
        <taxon>Hymenoptera</taxon>
        <taxon>Apocrita</taxon>
        <taxon>Aculeata</taxon>
        <taxon>Vespoidea</taxon>
        <taxon>Vespidae</taxon>
        <taxon>Vespinae</taxon>
        <taxon>Vespula</taxon>
    </lineage>
</organism>
<gene>
    <name evidence="2" type="ORF">V1477_009053</name>
</gene>
<evidence type="ECO:0000313" key="3">
    <source>
        <dbReference type="Proteomes" id="UP001607303"/>
    </source>
</evidence>